<organism evidence="7">
    <name type="scientific">Oceaniferula spumae</name>
    <dbReference type="NCBI Taxonomy" id="2979115"/>
    <lineage>
        <taxon>Bacteria</taxon>
        <taxon>Pseudomonadati</taxon>
        <taxon>Verrucomicrobiota</taxon>
        <taxon>Verrucomicrobiia</taxon>
        <taxon>Verrucomicrobiales</taxon>
        <taxon>Verrucomicrobiaceae</taxon>
        <taxon>Oceaniferula</taxon>
    </lineage>
</organism>
<feature type="transmembrane region" description="Helical" evidence="5">
    <location>
        <begin position="106"/>
        <end position="128"/>
    </location>
</feature>
<comment type="similarity">
    <text evidence="5">Belongs to the binding-protein-dependent transport system permease family.</text>
</comment>
<keyword evidence="3 5" id="KW-1133">Transmembrane helix</keyword>
<dbReference type="Gene3D" id="1.10.3720.10">
    <property type="entry name" value="MetI-like"/>
    <property type="match status" value="1"/>
</dbReference>
<dbReference type="GO" id="GO:0005886">
    <property type="term" value="C:plasma membrane"/>
    <property type="evidence" value="ECO:0007669"/>
    <property type="project" value="UniProtKB-SubCell"/>
</dbReference>
<name>A0AAT9FQM8_9BACT</name>
<dbReference type="InterPro" id="IPR035906">
    <property type="entry name" value="MetI-like_sf"/>
</dbReference>
<dbReference type="PANTHER" id="PTHR43470:SF3">
    <property type="entry name" value="PHOSPHATE TRANSPORT SYSTEM PERMEASE PROTEIN PSTA-RELATED"/>
    <property type="match status" value="1"/>
</dbReference>
<evidence type="ECO:0000256" key="1">
    <source>
        <dbReference type="ARBA" id="ARBA00004651"/>
    </source>
</evidence>
<feature type="domain" description="ABC transmembrane type-1" evidence="6">
    <location>
        <begin position="66"/>
        <end position="273"/>
    </location>
</feature>
<reference evidence="7" key="1">
    <citation type="submission" date="2024-07" db="EMBL/GenBank/DDBJ databases">
        <title>Complete genome sequence of Verrucomicrobiaceae bacterium NT6N.</title>
        <authorList>
            <person name="Huang C."/>
            <person name="Takami H."/>
            <person name="Hamasaki K."/>
        </authorList>
    </citation>
    <scope>NUCLEOTIDE SEQUENCE</scope>
    <source>
        <strain evidence="7">NT6N</strain>
    </source>
</reference>
<evidence type="ECO:0000256" key="2">
    <source>
        <dbReference type="ARBA" id="ARBA00022692"/>
    </source>
</evidence>
<proteinExistence type="inferred from homology"/>
<feature type="transmembrane region" description="Helical" evidence="5">
    <location>
        <begin position="140"/>
        <end position="160"/>
    </location>
</feature>
<keyword evidence="4 5" id="KW-0472">Membrane</keyword>
<feature type="transmembrane region" description="Helical" evidence="5">
    <location>
        <begin position="255"/>
        <end position="276"/>
    </location>
</feature>
<dbReference type="CDD" id="cd06261">
    <property type="entry name" value="TM_PBP2"/>
    <property type="match status" value="1"/>
</dbReference>
<feature type="transmembrane region" description="Helical" evidence="5">
    <location>
        <begin position="181"/>
        <end position="203"/>
    </location>
</feature>
<dbReference type="AlphaFoldDB" id="A0AAT9FQM8"/>
<dbReference type="PROSITE" id="PS50928">
    <property type="entry name" value="ABC_TM1"/>
    <property type="match status" value="1"/>
</dbReference>
<keyword evidence="2 5" id="KW-0812">Transmembrane</keyword>
<dbReference type="PANTHER" id="PTHR43470">
    <property type="entry name" value="PHOSPHATE TRANSPORT SYSTEM PERMEASE PROTEIN PSTA-RELATED"/>
    <property type="match status" value="1"/>
</dbReference>
<dbReference type="InterPro" id="IPR000515">
    <property type="entry name" value="MetI-like"/>
</dbReference>
<dbReference type="SUPFAM" id="SSF161098">
    <property type="entry name" value="MetI-like"/>
    <property type="match status" value="1"/>
</dbReference>
<dbReference type="GO" id="GO:0055085">
    <property type="term" value="P:transmembrane transport"/>
    <property type="evidence" value="ECO:0007669"/>
    <property type="project" value="InterPro"/>
</dbReference>
<keyword evidence="5" id="KW-0813">Transport</keyword>
<protein>
    <recommendedName>
        <fullName evidence="6">ABC transmembrane type-1 domain-containing protein</fullName>
    </recommendedName>
</protein>
<feature type="transmembrane region" description="Helical" evidence="5">
    <location>
        <begin position="62"/>
        <end position="94"/>
    </location>
</feature>
<dbReference type="Pfam" id="PF00528">
    <property type="entry name" value="BPD_transp_1"/>
    <property type="match status" value="1"/>
</dbReference>
<evidence type="ECO:0000256" key="5">
    <source>
        <dbReference type="RuleBase" id="RU363032"/>
    </source>
</evidence>
<evidence type="ECO:0000256" key="3">
    <source>
        <dbReference type="ARBA" id="ARBA00022989"/>
    </source>
</evidence>
<gene>
    <name evidence="7" type="ORF">NT6N_32880</name>
</gene>
<comment type="subcellular location">
    <subcellularLocation>
        <location evidence="1 5">Cell membrane</location>
        <topology evidence="1 5">Multi-pass membrane protein</topology>
    </subcellularLocation>
</comment>
<evidence type="ECO:0000256" key="4">
    <source>
        <dbReference type="ARBA" id="ARBA00023136"/>
    </source>
</evidence>
<sequence length="287" mass="30462">MKLSSSRRLKNRIATTLFSACALSGVVLFAVLFFAVVGKGIGALSFDFLSKGMEQAGASGGILMNLLGTAILLVTAAIVAVPISTALAFLVRYFRKRDKLSGALEMLLYILNGVPSILLGIMGFILFVRDLEMGKSWLTGGVLLGMMIVPTITVVLIERISAIPSAYIESARGLGMNKAQVAWTVVLPRCWSSILTGLLLGLARAAGETAPILFTATVFSGAGLPEGIKNSPVLTLPYHIFVLAQDSLESASGNLWGAALVLLLLVFAMSMLVLPIRLKTHDESRHA</sequence>
<accession>A0AAT9FQM8</accession>
<evidence type="ECO:0000259" key="6">
    <source>
        <dbReference type="PROSITE" id="PS50928"/>
    </source>
</evidence>
<dbReference type="KEGG" id="osu:NT6N_32880"/>
<evidence type="ECO:0000313" key="7">
    <source>
        <dbReference type="EMBL" id="BDS08248.1"/>
    </source>
</evidence>
<dbReference type="EMBL" id="AP026866">
    <property type="protein sequence ID" value="BDS08248.1"/>
    <property type="molecule type" value="Genomic_DNA"/>
</dbReference>